<feature type="transmembrane region" description="Helical" evidence="1">
    <location>
        <begin position="91"/>
        <end position="109"/>
    </location>
</feature>
<keyword evidence="1" id="KW-0812">Transmembrane</keyword>
<protein>
    <submittedName>
        <fullName evidence="2">Uncharacterized protein</fullName>
    </submittedName>
</protein>
<reference evidence="2 3" key="1">
    <citation type="journal article" date="2016" name="Nat. Commun.">
        <title>Thousands of microbial genomes shed light on interconnected biogeochemical processes in an aquifer system.</title>
        <authorList>
            <person name="Anantharaman K."/>
            <person name="Brown C.T."/>
            <person name="Hug L.A."/>
            <person name="Sharon I."/>
            <person name="Castelle C.J."/>
            <person name="Probst A.J."/>
            <person name="Thomas B.C."/>
            <person name="Singh A."/>
            <person name="Wilkins M.J."/>
            <person name="Karaoz U."/>
            <person name="Brodie E.L."/>
            <person name="Williams K.H."/>
            <person name="Hubbard S.S."/>
            <person name="Banfield J.F."/>
        </authorList>
    </citation>
    <scope>NUCLEOTIDE SEQUENCE [LARGE SCALE GENOMIC DNA]</scope>
</reference>
<feature type="transmembrane region" description="Helical" evidence="1">
    <location>
        <begin position="7"/>
        <end position="26"/>
    </location>
</feature>
<sequence length="211" mass="23444">MKNSQIIHYYGAFICSLLIIINLLSVKSYTDLITSFVYLPLVLYFLSQIIKKRVLAKQKSIPIKPKPINITPTQITTTNSSSSILDQDKRLFLKLIGSAGASMLFMALFTKKAQAAFFGSVPGPGTVSIKNSSGVKIDPAEAHPTDGYKITEIDDTSSPAYYGFVKKSGNWYIMREDSSGAYRYTKGTTSFSTNWTNRASLTYDYFNSIFS</sequence>
<name>A0A1F5FU64_9BACT</name>
<dbReference type="Proteomes" id="UP000179237">
    <property type="component" value="Unassembled WGS sequence"/>
</dbReference>
<keyword evidence="1" id="KW-0472">Membrane</keyword>
<keyword evidence="1" id="KW-1133">Transmembrane helix</keyword>
<comment type="caution">
    <text evidence="2">The sequence shown here is derived from an EMBL/GenBank/DDBJ whole genome shotgun (WGS) entry which is preliminary data.</text>
</comment>
<proteinExistence type="predicted"/>
<dbReference type="AlphaFoldDB" id="A0A1F5FU64"/>
<feature type="transmembrane region" description="Helical" evidence="1">
    <location>
        <begin position="32"/>
        <end position="50"/>
    </location>
</feature>
<evidence type="ECO:0000313" key="2">
    <source>
        <dbReference type="EMBL" id="OGD83148.1"/>
    </source>
</evidence>
<evidence type="ECO:0000256" key="1">
    <source>
        <dbReference type="SAM" id="Phobius"/>
    </source>
</evidence>
<gene>
    <name evidence="2" type="ORF">A2572_03825</name>
</gene>
<evidence type="ECO:0000313" key="3">
    <source>
        <dbReference type="Proteomes" id="UP000179237"/>
    </source>
</evidence>
<accession>A0A1F5FU64</accession>
<organism evidence="2 3">
    <name type="scientific">Candidatus Collierbacteria bacterium RIFOXYD1_FULL_40_9</name>
    <dbReference type="NCBI Taxonomy" id="1817731"/>
    <lineage>
        <taxon>Bacteria</taxon>
        <taxon>Candidatus Collieribacteriota</taxon>
    </lineage>
</organism>
<dbReference type="EMBL" id="MFAQ01000026">
    <property type="protein sequence ID" value="OGD83148.1"/>
    <property type="molecule type" value="Genomic_DNA"/>
</dbReference>